<organism evidence="1 2">
    <name type="scientific">Ovis aries</name>
    <name type="common">Sheep</name>
    <dbReference type="NCBI Taxonomy" id="9940"/>
    <lineage>
        <taxon>Eukaryota</taxon>
        <taxon>Metazoa</taxon>
        <taxon>Chordata</taxon>
        <taxon>Craniata</taxon>
        <taxon>Vertebrata</taxon>
        <taxon>Euteleostomi</taxon>
        <taxon>Mammalia</taxon>
        <taxon>Eutheria</taxon>
        <taxon>Laurasiatheria</taxon>
        <taxon>Artiodactyla</taxon>
        <taxon>Ruminantia</taxon>
        <taxon>Pecora</taxon>
        <taxon>Bovidae</taxon>
        <taxon>Caprinae</taxon>
        <taxon>Ovis</taxon>
    </lineage>
</organism>
<dbReference type="PANTHER" id="PTHR47225:SF1">
    <property type="entry name" value="EF-HAND CALCIUM-BINDING DOMAIN-CONTAINING PROTEIN 12"/>
    <property type="match status" value="1"/>
</dbReference>
<dbReference type="EMBL" id="JAEMGP010000019">
    <property type="protein sequence ID" value="KAG5197847.1"/>
    <property type="molecule type" value="Genomic_DNA"/>
</dbReference>
<name>A0A836CSY4_SHEEP</name>
<sequence length="138" mass="16331">MPTDWLCVPLARASRDSLPHPNAAAFLTTSYATLRKMPRKIKKITFKEFEEFTRKLKKKPSGPQLTHPNFFWPGHLLDKLRLYLPTVTVDRSLAIFSCVQQRPHVYPATYHPDRWWPIKDVNYVTYAYYDAHKIYHIN</sequence>
<reference evidence="1 2" key="1">
    <citation type="submission" date="2020-12" db="EMBL/GenBank/DDBJ databases">
        <title>De novo assembly of Tibetan sheep genome.</title>
        <authorList>
            <person name="Li X."/>
        </authorList>
    </citation>
    <scope>NUCLEOTIDE SEQUENCE [LARGE SCALE GENOMIC DNA]</scope>
    <source>
        <tissue evidence="1">Heart</tissue>
    </source>
</reference>
<dbReference type="PANTHER" id="PTHR47225">
    <property type="entry name" value="EF-HAND CALCIUM-BINDING DOMAIN-CONTAINING PROTEIN 12"/>
    <property type="match status" value="1"/>
</dbReference>
<gene>
    <name evidence="1" type="ORF">JEQ12_008576</name>
</gene>
<comment type="caution">
    <text evidence="1">The sequence shown here is derived from an EMBL/GenBank/DDBJ whole genome shotgun (WGS) entry which is preliminary data.</text>
</comment>
<accession>A0A836CSY4</accession>
<dbReference type="AlphaFoldDB" id="A0A836CSY4"/>
<protein>
    <submittedName>
        <fullName evidence="1">Uncharacterized protein</fullName>
    </submittedName>
</protein>
<evidence type="ECO:0000313" key="2">
    <source>
        <dbReference type="Proteomes" id="UP000664991"/>
    </source>
</evidence>
<dbReference type="InterPro" id="IPR042847">
    <property type="entry name" value="EFC12"/>
</dbReference>
<evidence type="ECO:0000313" key="1">
    <source>
        <dbReference type="EMBL" id="KAG5197847.1"/>
    </source>
</evidence>
<dbReference type="Proteomes" id="UP000664991">
    <property type="component" value="Unassembled WGS sequence"/>
</dbReference>
<proteinExistence type="predicted"/>